<gene>
    <name evidence="1" type="ORF">COU90_04220</name>
</gene>
<evidence type="ECO:0000313" key="2">
    <source>
        <dbReference type="Proteomes" id="UP000229098"/>
    </source>
</evidence>
<dbReference type="Proteomes" id="UP000229098">
    <property type="component" value="Unassembled WGS sequence"/>
</dbReference>
<dbReference type="EMBL" id="PFEF01000010">
    <property type="protein sequence ID" value="PJE64050.1"/>
    <property type="molecule type" value="Genomic_DNA"/>
</dbReference>
<sequence length="256" mass="30227">MQQVSYLFNPGRRSILVEVYFPRRIRTQGTIFKALNDGLHADNVRKYLTANVENLMREIVAYPHWFNPNRYDADESYVDATDAARARMNMYQTVFYGWSEYAVDGVFLKVDGVSIDEERTQTLKLIFAFENEELQEQATNAGYFDVYLAVLNWVLSQYGQAEDHRNWSNEERDLFLLRHALWPEEKRSWARDNFVPTARSIGKWIDDCGLFIFGYLVRRFWEEIVRIHQEESGSLEDTIWVTSIFHVDVNELKPVI</sequence>
<reference evidence="2" key="1">
    <citation type="submission" date="2017-09" db="EMBL/GenBank/DDBJ databases">
        <title>Depth-based differentiation of microbial function through sediment-hosted aquifers and enrichment of novel symbionts in the deep terrestrial subsurface.</title>
        <authorList>
            <person name="Probst A.J."/>
            <person name="Ladd B."/>
            <person name="Jarett J.K."/>
            <person name="Geller-Mcgrath D.E."/>
            <person name="Sieber C.M.K."/>
            <person name="Emerson J.B."/>
            <person name="Anantharaman K."/>
            <person name="Thomas B.C."/>
            <person name="Malmstrom R."/>
            <person name="Stieglmeier M."/>
            <person name="Klingl A."/>
            <person name="Woyke T."/>
            <person name="Ryan C.M."/>
            <person name="Banfield J.F."/>
        </authorList>
    </citation>
    <scope>NUCLEOTIDE SEQUENCE [LARGE SCALE GENOMIC DNA]</scope>
</reference>
<name>A0A2M8KVX3_9BACT</name>
<organism evidence="1 2">
    <name type="scientific">Candidatus Ryanbacteria bacterium CG10_big_fil_rev_8_21_14_0_10_43_42</name>
    <dbReference type="NCBI Taxonomy" id="1974864"/>
    <lineage>
        <taxon>Bacteria</taxon>
        <taxon>Candidatus Ryaniibacteriota</taxon>
    </lineage>
</organism>
<proteinExistence type="predicted"/>
<dbReference type="AlphaFoldDB" id="A0A2M8KVX3"/>
<comment type="caution">
    <text evidence="1">The sequence shown here is derived from an EMBL/GenBank/DDBJ whole genome shotgun (WGS) entry which is preliminary data.</text>
</comment>
<evidence type="ECO:0000313" key="1">
    <source>
        <dbReference type="EMBL" id="PJE64050.1"/>
    </source>
</evidence>
<protein>
    <submittedName>
        <fullName evidence="1">Uncharacterized protein</fullName>
    </submittedName>
</protein>
<accession>A0A2M8KVX3</accession>